<evidence type="ECO:0000313" key="2">
    <source>
        <dbReference type="EMBL" id="ASG23235.1"/>
    </source>
</evidence>
<dbReference type="Pfam" id="PF13274">
    <property type="entry name" value="SocA_Panacea"/>
    <property type="match status" value="1"/>
</dbReference>
<proteinExistence type="predicted"/>
<protein>
    <recommendedName>
        <fullName evidence="1">Antitoxin SocA-like Panacea domain-containing protein</fullName>
    </recommendedName>
</protein>
<dbReference type="EMBL" id="CP022111">
    <property type="protein sequence ID" value="ASG23235.1"/>
    <property type="molecule type" value="Genomic_DNA"/>
</dbReference>
<dbReference type="RefSeq" id="WP_088873745.1">
    <property type="nucleotide sequence ID" value="NZ_CP022111.1"/>
</dbReference>
<evidence type="ECO:0000313" key="3">
    <source>
        <dbReference type="Proteomes" id="UP000197153"/>
    </source>
</evidence>
<evidence type="ECO:0000259" key="1">
    <source>
        <dbReference type="Pfam" id="PF13274"/>
    </source>
</evidence>
<dbReference type="AlphaFoldDB" id="A0A248JWZ9"/>
<gene>
    <name evidence="2" type="ORF">Y958_20610</name>
</gene>
<name>A0A248JWZ9_9PROT</name>
<dbReference type="KEGG" id="nao:Y958_20610"/>
<dbReference type="Proteomes" id="UP000197153">
    <property type="component" value="Chromosome 2"/>
</dbReference>
<sequence>MKNFEFCLTFRLASSDEDGANYLEALLESGCDDATASIGRPGRIVLDFNREAETAGDAVESAIVDSYRALPGAILLEVGPDLVNLTDLAEILDTTRQNLRKYASGEIKSVNVAFPSPTVSSEPPLWRLAEVAPWFEENTKHSVPEEIVEISKVAFHENQSIQARRVEKVSENESALPSILSVFARQIRGTSKLMIGGRALDFQRLGQAVAILADRGTPKTKLNKLMFYADFLCFRKNGQSITGLSYAAINLGPVPHLYEMVYSGLSEIGAVTYEEQIIGPYISGVIAKGPQVPSGTLSGEEVEILEKVRTHFAADSATRIVEISHEEDAWIETPRGALITYQYADRLKNGPVL</sequence>
<organism evidence="2 3">
    <name type="scientific">Nitrospirillum viridazoti CBAmc</name>
    <dbReference type="NCBI Taxonomy" id="1441467"/>
    <lineage>
        <taxon>Bacteria</taxon>
        <taxon>Pseudomonadati</taxon>
        <taxon>Pseudomonadota</taxon>
        <taxon>Alphaproteobacteria</taxon>
        <taxon>Rhodospirillales</taxon>
        <taxon>Azospirillaceae</taxon>
        <taxon>Nitrospirillum</taxon>
        <taxon>Nitrospirillum viridazoti</taxon>
    </lineage>
</organism>
<keyword evidence="3" id="KW-1185">Reference proteome</keyword>
<reference evidence="2 3" key="1">
    <citation type="submission" date="2017-06" db="EMBL/GenBank/DDBJ databases">
        <title>Complete genome sequence of Nitrospirillum amazonense strain CBAmC, an endophytic nitrogen-fixing and plant growth-promoting bacterium, isolated from sugarcane.</title>
        <authorList>
            <person name="Schwab S."/>
            <person name="dos Santos Teixeira K.R."/>
            <person name="Simoes Araujo J.L."/>
            <person name="Soares Vidal M."/>
            <person name="Borges de Freitas H.R."/>
            <person name="Rivello Crivelaro A.L."/>
            <person name="Bueno de Camargo Nunes A."/>
            <person name="dos Santos C.M."/>
            <person name="Palmeira da Silva Rosa D."/>
            <person name="da Silva Padilha D."/>
            <person name="da Silva E."/>
            <person name="Araujo Terra L."/>
            <person name="Soares Mendes V."/>
            <person name="Farinelli L."/>
            <person name="Magalhaes Cruz L."/>
            <person name="Baldani J.I."/>
        </authorList>
    </citation>
    <scope>NUCLEOTIDE SEQUENCE [LARGE SCALE GENOMIC DNA]</scope>
    <source>
        <strain evidence="2 3">CBAmC</strain>
    </source>
</reference>
<accession>A0A248JWZ9</accession>
<dbReference type="InterPro" id="IPR025272">
    <property type="entry name" value="SocA_Panacea"/>
</dbReference>
<feature type="domain" description="Antitoxin SocA-like Panacea" evidence="1">
    <location>
        <begin position="222"/>
        <end position="330"/>
    </location>
</feature>